<gene>
    <name evidence="2" type="ORF">P3T76_014257</name>
</gene>
<evidence type="ECO:0000313" key="2">
    <source>
        <dbReference type="EMBL" id="KAK1930297.1"/>
    </source>
</evidence>
<comment type="caution">
    <text evidence="2">The sequence shown here is derived from an EMBL/GenBank/DDBJ whole genome shotgun (WGS) entry which is preliminary data.</text>
</comment>
<evidence type="ECO:0000313" key="3">
    <source>
        <dbReference type="Proteomes" id="UP001259832"/>
    </source>
</evidence>
<feature type="coiled-coil region" evidence="1">
    <location>
        <begin position="125"/>
        <end position="152"/>
    </location>
</feature>
<accession>A0AAD9G2L3</accession>
<sequence>MQGSKTTPDIFQAQRGMATRPTLSSEIVRSVFQRARNNDDCIMKPSMLGIKRSSRVIPPLATAFISPANYNTKAGSSVTTDALAVIATCTAKDSESEQPPVKSKRVRLKTERRREQCRVNQARYRQKQLNHAKVLEESVQELRADIPVLELQRNRLLYGGQQDIWNVVEEYCHLFRFGVPMTLPLTSEDEGISARRGFEHLENAEAKRQLAFLRSSMTNDVILGEHNGVESLMEQWELYSSSFQSLYVQLERIERVNDTFVSAMATLNVTVSEMTLRNVFPHLLDRGADGGEGDTKVLIRSRLLGSRLQIPCSLCFEWDTNSCRVVRLETTYNFVTPLLKVLKDTSDVAFVLEHALITRDGTVGLTKLCYAQPVTQSPSFFTSSF</sequence>
<dbReference type="AlphaFoldDB" id="A0AAD9G2L3"/>
<protein>
    <submittedName>
        <fullName evidence="2">BZIP transcription factor 1</fullName>
    </submittedName>
</protein>
<keyword evidence="3" id="KW-1185">Reference proteome</keyword>
<keyword evidence="1" id="KW-0175">Coiled coil</keyword>
<dbReference type="Proteomes" id="UP001259832">
    <property type="component" value="Unassembled WGS sequence"/>
</dbReference>
<organism evidence="2 3">
    <name type="scientific">Phytophthora citrophthora</name>
    <dbReference type="NCBI Taxonomy" id="4793"/>
    <lineage>
        <taxon>Eukaryota</taxon>
        <taxon>Sar</taxon>
        <taxon>Stramenopiles</taxon>
        <taxon>Oomycota</taxon>
        <taxon>Peronosporomycetes</taxon>
        <taxon>Peronosporales</taxon>
        <taxon>Peronosporaceae</taxon>
        <taxon>Phytophthora</taxon>
    </lineage>
</organism>
<name>A0AAD9G2L3_9STRA</name>
<dbReference type="CDD" id="cd14688">
    <property type="entry name" value="bZIP_YAP"/>
    <property type="match status" value="1"/>
</dbReference>
<dbReference type="EMBL" id="JASMQC010000040">
    <property type="protein sequence ID" value="KAK1930297.1"/>
    <property type="molecule type" value="Genomic_DNA"/>
</dbReference>
<reference evidence="2" key="1">
    <citation type="submission" date="2023-08" db="EMBL/GenBank/DDBJ databases">
        <title>Reference Genome Resource for the Citrus Pathogen Phytophthora citrophthora.</title>
        <authorList>
            <person name="Moller H."/>
            <person name="Coetzee B."/>
            <person name="Rose L.J."/>
            <person name="Van Niekerk J.M."/>
        </authorList>
    </citation>
    <scope>NUCLEOTIDE SEQUENCE</scope>
    <source>
        <strain evidence="2">STE-U-9442</strain>
    </source>
</reference>
<proteinExistence type="predicted"/>
<evidence type="ECO:0000256" key="1">
    <source>
        <dbReference type="SAM" id="Coils"/>
    </source>
</evidence>